<dbReference type="InterPro" id="IPR036724">
    <property type="entry name" value="Cobalamin-bd_sf"/>
</dbReference>
<dbReference type="Pfam" id="PF02607">
    <property type="entry name" value="B12-binding_2"/>
    <property type="match status" value="1"/>
</dbReference>
<accession>Q07RJ8</accession>
<dbReference type="Pfam" id="PF02310">
    <property type="entry name" value="B12-binding"/>
    <property type="match status" value="1"/>
</dbReference>
<dbReference type="OrthoDB" id="8249344at2"/>
<dbReference type="SUPFAM" id="SSF52242">
    <property type="entry name" value="Cobalamin (vitamin B12)-binding domain"/>
    <property type="match status" value="1"/>
</dbReference>
<name>Q07RJ8_RHOP5</name>
<evidence type="ECO:0000313" key="4">
    <source>
        <dbReference type="EMBL" id="ABJ05436.1"/>
    </source>
</evidence>
<dbReference type="EMBL" id="CP000463">
    <property type="protein sequence ID" value="ABJ05436.1"/>
    <property type="molecule type" value="Genomic_DNA"/>
</dbReference>
<keyword evidence="1" id="KW-0479">Metal-binding</keyword>
<dbReference type="KEGG" id="rpe:RPE_1486"/>
<dbReference type="PANTHER" id="PTHR45833:SF1">
    <property type="entry name" value="METHIONINE SYNTHASE"/>
    <property type="match status" value="1"/>
</dbReference>
<gene>
    <name evidence="4" type="ordered locus">RPE_1486</name>
</gene>
<dbReference type="SUPFAM" id="SSF47644">
    <property type="entry name" value="Methionine synthase domain"/>
    <property type="match status" value="1"/>
</dbReference>
<dbReference type="GO" id="GO:0046653">
    <property type="term" value="P:tetrahydrofolate metabolic process"/>
    <property type="evidence" value="ECO:0007669"/>
    <property type="project" value="TreeGrafter"/>
</dbReference>
<dbReference type="InterPro" id="IPR006158">
    <property type="entry name" value="Cobalamin-bd"/>
</dbReference>
<dbReference type="GO" id="GO:0046872">
    <property type="term" value="F:metal ion binding"/>
    <property type="evidence" value="ECO:0007669"/>
    <property type="project" value="UniProtKB-KW"/>
</dbReference>
<dbReference type="STRING" id="316055.RPE_1486"/>
<dbReference type="SMART" id="SM01018">
    <property type="entry name" value="B12-binding_2"/>
    <property type="match status" value="1"/>
</dbReference>
<reference evidence="4" key="1">
    <citation type="submission" date="2006-09" db="EMBL/GenBank/DDBJ databases">
        <title>Complete sequence of Rhodopseudomonas palustris BisA53.</title>
        <authorList>
            <consortium name="US DOE Joint Genome Institute"/>
            <person name="Copeland A."/>
            <person name="Lucas S."/>
            <person name="Lapidus A."/>
            <person name="Barry K."/>
            <person name="Detter J.C."/>
            <person name="Glavina del Rio T."/>
            <person name="Hammon N."/>
            <person name="Israni S."/>
            <person name="Dalin E."/>
            <person name="Tice H."/>
            <person name="Pitluck S."/>
            <person name="Chain P."/>
            <person name="Malfatti S."/>
            <person name="Shin M."/>
            <person name="Vergez L."/>
            <person name="Schmutz J."/>
            <person name="Larimer F."/>
            <person name="Land M."/>
            <person name="Hauser L."/>
            <person name="Pelletier D.A."/>
            <person name="Kyrpides N."/>
            <person name="Kim E."/>
            <person name="Harwood C.S."/>
            <person name="Oda Y."/>
            <person name="Richardson P."/>
        </authorList>
    </citation>
    <scope>NUCLEOTIDE SEQUENCE [LARGE SCALE GENOMIC DNA]</scope>
    <source>
        <strain evidence="4">BisA53</strain>
    </source>
</reference>
<keyword evidence="2" id="KW-0170">Cobalt</keyword>
<dbReference type="GO" id="GO:0031419">
    <property type="term" value="F:cobalamin binding"/>
    <property type="evidence" value="ECO:0007669"/>
    <property type="project" value="InterPro"/>
</dbReference>
<dbReference type="HOGENOM" id="CLU_064060_0_0_5"/>
<dbReference type="GO" id="GO:0005829">
    <property type="term" value="C:cytosol"/>
    <property type="evidence" value="ECO:0007669"/>
    <property type="project" value="TreeGrafter"/>
</dbReference>
<dbReference type="Gene3D" id="3.40.50.280">
    <property type="entry name" value="Cobalamin-binding domain"/>
    <property type="match status" value="1"/>
</dbReference>
<dbReference type="PROSITE" id="PS51332">
    <property type="entry name" value="B12_BINDING"/>
    <property type="match status" value="1"/>
</dbReference>
<dbReference type="InterPro" id="IPR003759">
    <property type="entry name" value="Cbl-bd_cap"/>
</dbReference>
<dbReference type="Gene3D" id="1.10.1240.10">
    <property type="entry name" value="Methionine synthase domain"/>
    <property type="match status" value="1"/>
</dbReference>
<evidence type="ECO:0000256" key="2">
    <source>
        <dbReference type="ARBA" id="ARBA00023285"/>
    </source>
</evidence>
<protein>
    <submittedName>
        <fullName evidence="4">Cobalamin B12-binding domain protein</fullName>
    </submittedName>
</protein>
<dbReference type="InterPro" id="IPR036594">
    <property type="entry name" value="Meth_synthase_dom"/>
</dbReference>
<dbReference type="GO" id="GO:0008705">
    <property type="term" value="F:methionine synthase activity"/>
    <property type="evidence" value="ECO:0007669"/>
    <property type="project" value="TreeGrafter"/>
</dbReference>
<evidence type="ECO:0000259" key="3">
    <source>
        <dbReference type="PROSITE" id="PS51332"/>
    </source>
</evidence>
<evidence type="ECO:0000256" key="1">
    <source>
        <dbReference type="ARBA" id="ARBA00022723"/>
    </source>
</evidence>
<organism evidence="4">
    <name type="scientific">Rhodopseudomonas palustris (strain BisA53)</name>
    <dbReference type="NCBI Taxonomy" id="316055"/>
    <lineage>
        <taxon>Bacteria</taxon>
        <taxon>Pseudomonadati</taxon>
        <taxon>Pseudomonadota</taxon>
        <taxon>Alphaproteobacteria</taxon>
        <taxon>Hyphomicrobiales</taxon>
        <taxon>Nitrobacteraceae</taxon>
        <taxon>Rhodopseudomonas</taxon>
    </lineage>
</organism>
<proteinExistence type="predicted"/>
<dbReference type="eggNOG" id="COG5012">
    <property type="taxonomic scope" value="Bacteria"/>
</dbReference>
<sequence length="365" mass="39372">MDVVLETISPSGLRRFCALEAEAAYTVVDRFFPASKAEPGDDELRAVCHQYLAFHLEFLKPVLQFGLTAPMVDYLRWLASVFAARNLPPQRLAQSLDWYAEYFVARMEVTDGAVVSAALGAVRDRFMASGTPVVAEPPPLAPWPELEAMQTALIAGDHRAALAIVNGCFDAGRNLIEIEAQVLTPAMYHIGDKWQANEVSVAQEHMATAIVEMAMSVALLRSPPPPPNGRKVLLACVAGNQHTIGLRMVADAFQLAGWDTQYLGANVPTAALLKQVVQYRPDLIGLGLSFGQQLVVVKDVIAQLRARLGPSRPPVIVGGLAINQFDRIADIVGADASGRDAQAAVAQASRLLNREDDGCRGLRAS</sequence>
<dbReference type="InterPro" id="IPR050554">
    <property type="entry name" value="Met_Synthase/Corrinoid"/>
</dbReference>
<feature type="domain" description="B12-binding" evidence="3">
    <location>
        <begin position="229"/>
        <end position="358"/>
    </location>
</feature>
<dbReference type="AlphaFoldDB" id="Q07RJ8"/>
<dbReference type="PANTHER" id="PTHR45833">
    <property type="entry name" value="METHIONINE SYNTHASE"/>
    <property type="match status" value="1"/>
</dbReference>
<dbReference type="GO" id="GO:0050667">
    <property type="term" value="P:homocysteine metabolic process"/>
    <property type="evidence" value="ECO:0007669"/>
    <property type="project" value="TreeGrafter"/>
</dbReference>